<feature type="compositionally biased region" description="Polar residues" evidence="1">
    <location>
        <begin position="436"/>
        <end position="449"/>
    </location>
</feature>
<evidence type="ECO:0000256" key="1">
    <source>
        <dbReference type="SAM" id="MobiDB-lite"/>
    </source>
</evidence>
<evidence type="ECO:0000313" key="3">
    <source>
        <dbReference type="EMBL" id="EON99147.1"/>
    </source>
</evidence>
<dbReference type="InterPro" id="IPR058348">
    <property type="entry name" value="DUF8035"/>
</dbReference>
<dbReference type="eggNOG" id="ENOG502S9NK">
    <property type="taxonomic scope" value="Eukaryota"/>
</dbReference>
<dbReference type="EMBL" id="KB933178">
    <property type="protein sequence ID" value="EON99147.1"/>
    <property type="molecule type" value="Genomic_DNA"/>
</dbReference>
<dbReference type="GeneID" id="19325889"/>
<sequence>MTVDGTPASSIAAVDANARNLYRRARASGPDFGEIATVVRSLHTVLKHLRVEAEDPDSLLNSNQRESSVYARQLTPIVEDCDFTLKQLDTILEKYGLVDSSGDDAERGQANATGNGHARAIKGMEDRERDMVALIRTKLANQKTNIDIFLDTVQLHNPSRAPRPLDLENTDDRQLNSIKDKVDAIASRLFRRRGSGANSENEEDMWQQFCSELVAEGFSSEVLRKNKEVLRAYIRELDSNGLLDNGSPPSVRDSGSHGLVSAVCAASAAVHEQPNLISDGKLAPDSHGQEIPLEAKWTKISRRLVSLEVLDKAGFRYEARPEFVAVLGTLSREEIQELARQSAAVRSSRGGLSGAARAPNPPYPDEKHRSNGKRAVSDSDSDSDSLCDESDTSDDDDSQGYNKERYKPRHHRGDEKEGKDEKGTKVYPFIVPPPSSNNESKASPASTVQPKPILKNKNENRVRRHRSDRGERARGDRYRDRDRDRERERDRERDERERDYPQDRRDDKRTKKRVWGETLGAVGIGGAAASLLSVLTEAATGL</sequence>
<dbReference type="OrthoDB" id="5226662at2759"/>
<dbReference type="PANTHER" id="PTHR42081:SF2">
    <property type="entry name" value="NIPPED-B-LIKE PROTEIN B"/>
    <property type="match status" value="1"/>
</dbReference>
<feature type="region of interest" description="Disordered" evidence="1">
    <location>
        <begin position="341"/>
        <end position="512"/>
    </location>
</feature>
<dbReference type="Proteomes" id="UP000014074">
    <property type="component" value="Unassembled WGS sequence"/>
</dbReference>
<feature type="compositionally biased region" description="Basic and acidic residues" evidence="1">
    <location>
        <begin position="468"/>
        <end position="509"/>
    </location>
</feature>
<proteinExistence type="predicted"/>
<dbReference type="KEGG" id="tmn:UCRPA7_5344"/>
<keyword evidence="4" id="KW-1185">Reference proteome</keyword>
<feature type="compositionally biased region" description="Basic and acidic residues" evidence="1">
    <location>
        <begin position="412"/>
        <end position="424"/>
    </location>
</feature>
<dbReference type="AlphaFoldDB" id="R8BIS4"/>
<name>R8BIS4_PHAM7</name>
<feature type="domain" description="DUF8035" evidence="2">
    <location>
        <begin position="295"/>
        <end position="347"/>
    </location>
</feature>
<protein>
    <recommendedName>
        <fullName evidence="2">DUF8035 domain-containing protein</fullName>
    </recommendedName>
</protein>
<reference evidence="4" key="1">
    <citation type="journal article" date="2013" name="Genome Announc.">
        <title>Draft genome sequence of the ascomycete Phaeoacremonium aleophilum strain UCR-PA7, a causal agent of the esca disease complex in grapevines.</title>
        <authorList>
            <person name="Blanco-Ulate B."/>
            <person name="Rolshausen P."/>
            <person name="Cantu D."/>
        </authorList>
    </citation>
    <scope>NUCLEOTIDE SEQUENCE [LARGE SCALE GENOMIC DNA]</scope>
    <source>
        <strain evidence="4">UCR-PA7</strain>
    </source>
</reference>
<dbReference type="HOGENOM" id="CLU_013057_0_0_1"/>
<dbReference type="Pfam" id="PF26118">
    <property type="entry name" value="DUF8035"/>
    <property type="match status" value="1"/>
</dbReference>
<accession>R8BIS4</accession>
<feature type="compositionally biased region" description="Acidic residues" evidence="1">
    <location>
        <begin position="379"/>
        <end position="398"/>
    </location>
</feature>
<evidence type="ECO:0000313" key="4">
    <source>
        <dbReference type="Proteomes" id="UP000014074"/>
    </source>
</evidence>
<evidence type="ECO:0000259" key="2">
    <source>
        <dbReference type="Pfam" id="PF26118"/>
    </source>
</evidence>
<gene>
    <name evidence="3" type="ORF">UCRPA7_5344</name>
</gene>
<dbReference type="PANTHER" id="PTHR42081">
    <property type="entry name" value="ZINC FINGER PROTEIN DHHC DOMAIN CONTAINING PROTEIN"/>
    <property type="match status" value="1"/>
</dbReference>
<dbReference type="RefSeq" id="XP_007916082.1">
    <property type="nucleotide sequence ID" value="XM_007917891.1"/>
</dbReference>
<organism evidence="3 4">
    <name type="scientific">Phaeoacremonium minimum (strain UCR-PA7)</name>
    <name type="common">Esca disease fungus</name>
    <name type="synonym">Togninia minima</name>
    <dbReference type="NCBI Taxonomy" id="1286976"/>
    <lineage>
        <taxon>Eukaryota</taxon>
        <taxon>Fungi</taxon>
        <taxon>Dikarya</taxon>
        <taxon>Ascomycota</taxon>
        <taxon>Pezizomycotina</taxon>
        <taxon>Sordariomycetes</taxon>
        <taxon>Sordariomycetidae</taxon>
        <taxon>Togniniales</taxon>
        <taxon>Togniniaceae</taxon>
        <taxon>Phaeoacremonium</taxon>
    </lineage>
</organism>